<feature type="compositionally biased region" description="Basic residues" evidence="1">
    <location>
        <begin position="713"/>
        <end position="724"/>
    </location>
</feature>
<feature type="region of interest" description="Disordered" evidence="1">
    <location>
        <begin position="698"/>
        <end position="761"/>
    </location>
</feature>
<gene>
    <name evidence="2" type="ORF">Hypma_010169</name>
</gene>
<dbReference type="InParanoid" id="A0A369JR20"/>
<accession>A0A369JR20</accession>
<feature type="compositionally biased region" description="Acidic residues" evidence="1">
    <location>
        <begin position="195"/>
        <end position="205"/>
    </location>
</feature>
<dbReference type="OrthoDB" id="3062339at2759"/>
<feature type="compositionally biased region" description="Low complexity" evidence="1">
    <location>
        <begin position="155"/>
        <end position="170"/>
    </location>
</feature>
<feature type="compositionally biased region" description="Basic and acidic residues" evidence="1">
    <location>
        <begin position="251"/>
        <end position="261"/>
    </location>
</feature>
<feature type="compositionally biased region" description="Basic residues" evidence="1">
    <location>
        <begin position="277"/>
        <end position="289"/>
    </location>
</feature>
<reference evidence="2" key="1">
    <citation type="submission" date="2018-04" db="EMBL/GenBank/DDBJ databases">
        <title>Whole genome sequencing of Hypsizygus marmoreus.</title>
        <authorList>
            <person name="Choi I.-G."/>
            <person name="Min B."/>
            <person name="Kim J.-G."/>
            <person name="Kim S."/>
            <person name="Oh Y.-L."/>
            <person name="Kong W.-S."/>
            <person name="Park H."/>
            <person name="Jeong J."/>
            <person name="Song E.-S."/>
        </authorList>
    </citation>
    <scope>NUCLEOTIDE SEQUENCE [LARGE SCALE GENOMIC DNA]</scope>
    <source>
        <strain evidence="2">51987-8</strain>
    </source>
</reference>
<feature type="compositionally biased region" description="Basic residues" evidence="1">
    <location>
        <begin position="1"/>
        <end position="10"/>
    </location>
</feature>
<dbReference type="Proteomes" id="UP000076154">
    <property type="component" value="Unassembled WGS sequence"/>
</dbReference>
<dbReference type="EMBL" id="LUEZ02000049">
    <property type="protein sequence ID" value="RDB22825.1"/>
    <property type="molecule type" value="Genomic_DNA"/>
</dbReference>
<organism evidence="2 3">
    <name type="scientific">Hypsizygus marmoreus</name>
    <name type="common">White beech mushroom</name>
    <name type="synonym">Agaricus marmoreus</name>
    <dbReference type="NCBI Taxonomy" id="39966"/>
    <lineage>
        <taxon>Eukaryota</taxon>
        <taxon>Fungi</taxon>
        <taxon>Dikarya</taxon>
        <taxon>Basidiomycota</taxon>
        <taxon>Agaricomycotina</taxon>
        <taxon>Agaricomycetes</taxon>
        <taxon>Agaricomycetidae</taxon>
        <taxon>Agaricales</taxon>
        <taxon>Tricholomatineae</taxon>
        <taxon>Lyophyllaceae</taxon>
        <taxon>Hypsizygus</taxon>
    </lineage>
</organism>
<evidence type="ECO:0000256" key="1">
    <source>
        <dbReference type="SAM" id="MobiDB-lite"/>
    </source>
</evidence>
<dbReference type="AlphaFoldDB" id="A0A369JR20"/>
<sequence length="966" mass="108434">MSPPRRHTRSNTKAVEDIPLPPTRKPPKLCAKPSKKVQDSEDHGPREPNNKSKNPMKAPKKGKAAPTPQPAGESNKVDEPNPGSEDKDEDNEGESSIHKSPPAANARPRPVPQKDVIRNPDDDSSFLSAHRDIEIREQGPPIAPLSNNDEHPDTPSASPGRSRSSSPSGSDYEEEQKNLKALQPPSGWRHSPMMEEQDQDDDQDFERDIAAKCRGPACPTPDQSGTDESSDEDLPPVKKTKGKQTRLNTTRMDHDHDSASHDEEDAADDESVVAAANKKKKKKKTKKAAKAPTKGDGRATEEDEGDDQETATSTFKPGPVSEAAKDTVFIAHAEFQRRMQDIANEHRKPVSAMYQLVGQALPVPCFTINGWNAFQVWYGVNGEEMKPKEMSSADWTKVLVEKYEEYLQDKLGNDWEDPRARTECLRPLVDWYKERLGDHVENVKADGNLKGMLLRTTDKFIQYSTQAYEMFGIHVFGFAINTECDEFGISHSTSWGGSPAFAALRKSHKSSIRTQLNDYEAMFWIEEMKERGLDVAKAVFPIQPSRKEDELSRDFDRRMFKDLLVGDYGRILISKEKLSATDAKNLKMPWASWADAAYKFKVCLVNWPRGARAPGKGFDIKNPKCISPSVIRECNRLRRQAEIDETATDYVKIVSWSDENLLLDVDDVEIGEVPLVVNTEGRALVTILDSSKFRKVAEKKKKAQSKSKAQSAAKKRAADKKRKMMPANVSSDEEEDEERRLPPIKKRHEDSWPPTVPSRRHVKPRDGLIQMMMMRHATTLHSVNRRPDRSMLCHLAHQSLMIPLHWSDGPGRMAGLANSADRENPLDTATLQTIRKMKLGVIMVRNDGIVAPPLSDTNDDAWENFKISTPITMARVHQQRGPLPMLSFEKVLIFRVPMCAILLQDHLMPLTPESMWDLPVTHAPMSAMLMPDPLTFRIPQVQGLVTTTKGTTIQILSSIRVMKAVL</sequence>
<evidence type="ECO:0000313" key="2">
    <source>
        <dbReference type="EMBL" id="RDB22825.1"/>
    </source>
</evidence>
<feature type="compositionally biased region" description="Acidic residues" evidence="1">
    <location>
        <begin position="262"/>
        <end position="271"/>
    </location>
</feature>
<keyword evidence="3" id="KW-1185">Reference proteome</keyword>
<proteinExistence type="predicted"/>
<evidence type="ECO:0000313" key="3">
    <source>
        <dbReference type="Proteomes" id="UP000076154"/>
    </source>
</evidence>
<name>A0A369JR20_HYPMA</name>
<protein>
    <submittedName>
        <fullName evidence="2">Uncharacterized protein</fullName>
    </submittedName>
</protein>
<feature type="region of interest" description="Disordered" evidence="1">
    <location>
        <begin position="1"/>
        <end position="322"/>
    </location>
</feature>
<feature type="compositionally biased region" description="Basic and acidic residues" evidence="1">
    <location>
        <begin position="36"/>
        <end position="50"/>
    </location>
</feature>
<comment type="caution">
    <text evidence="2">The sequence shown here is derived from an EMBL/GenBank/DDBJ whole genome shotgun (WGS) entry which is preliminary data.</text>
</comment>